<proteinExistence type="predicted"/>
<reference evidence="1" key="2">
    <citation type="submission" date="2021-05" db="EMBL/GenBank/DDBJ databases">
        <authorList>
            <person name="Pain A."/>
        </authorList>
    </citation>
    <scope>NUCLEOTIDE SEQUENCE</scope>
    <source>
        <strain evidence="1">1802A</strain>
    </source>
</reference>
<organism evidence="1 2">
    <name type="scientific">Babesia divergens</name>
    <dbReference type="NCBI Taxonomy" id="32595"/>
    <lineage>
        <taxon>Eukaryota</taxon>
        <taxon>Sar</taxon>
        <taxon>Alveolata</taxon>
        <taxon>Apicomplexa</taxon>
        <taxon>Aconoidasida</taxon>
        <taxon>Piroplasmida</taxon>
        <taxon>Babesiidae</taxon>
        <taxon>Babesia</taxon>
    </lineage>
</organism>
<reference evidence="1" key="1">
    <citation type="journal article" date="2014" name="Nucleic Acids Res.">
        <title>The evolutionary dynamics of variant antigen genes in Babesia reveal a history of genomic innovation underlying host-parasite interaction.</title>
        <authorList>
            <person name="Jackson A.P."/>
            <person name="Otto T.D."/>
            <person name="Darby A."/>
            <person name="Ramaprasad A."/>
            <person name="Xia D."/>
            <person name="Echaide I.E."/>
            <person name="Farber M."/>
            <person name="Gahlot S."/>
            <person name="Gamble J."/>
            <person name="Gupta D."/>
            <person name="Gupta Y."/>
            <person name="Jackson L."/>
            <person name="Malandrin L."/>
            <person name="Malas T.B."/>
            <person name="Moussa E."/>
            <person name="Nair M."/>
            <person name="Reid A.J."/>
            <person name="Sanders M."/>
            <person name="Sharma J."/>
            <person name="Tracey A."/>
            <person name="Quail M.A."/>
            <person name="Weir W."/>
            <person name="Wastling J.M."/>
            <person name="Hall N."/>
            <person name="Willadsen P."/>
            <person name="Lingelbach K."/>
            <person name="Shiels B."/>
            <person name="Tait A."/>
            <person name="Berriman M."/>
            <person name="Allred D.R."/>
            <person name="Pain A."/>
        </authorList>
    </citation>
    <scope>NUCLEOTIDE SEQUENCE</scope>
    <source>
        <strain evidence="1">1802A</strain>
    </source>
</reference>
<comment type="caution">
    <text evidence="1">The sequence shown here is derived from an EMBL/GenBank/DDBJ whole genome shotgun (WGS) entry which is preliminary data.</text>
</comment>
<keyword evidence="2" id="KW-1185">Reference proteome</keyword>
<protein>
    <submittedName>
        <fullName evidence="1">Uncharacterized protein</fullName>
    </submittedName>
</protein>
<dbReference type="AlphaFoldDB" id="A0AAD9GFK0"/>
<name>A0AAD9GFK0_BABDI</name>
<sequence length="371" mass="41936">MLPPVESMPSNVMKSAKRLRNFFGIPEAQICRGCIKRVRCRRYQQIERDVPDLSDLASVLIGVYSICKINLQGSDLVVAESSLKELPSIISVLDSLSEYCKAFPQMTEYPRGDEAKCRAALQKHMKMKEMKKMEMLKQKAFNLPENFSALPARNTYMASFQREIYDKLQKGATKKKEDEELWVADTGDTTLDDDNSDEMVNGLRKLNKARLAQPNGPIKSENVDADQIHELEPGSVQFRMEYSTPIGGDVNLVRYDIISGNHIQGIKVNTKGRVVIDLEKHVSEVSKIGSQTAQGIEMYRPVSPHKMTMYAEFLKDIPSHEKALSFLKRVSYNYQCQSSGEFCKNTEISLQEDVEAFQNLAMALASQTNEV</sequence>
<dbReference type="EMBL" id="JAHBMH010000033">
    <property type="protein sequence ID" value="KAK1937487.1"/>
    <property type="molecule type" value="Genomic_DNA"/>
</dbReference>
<dbReference type="Proteomes" id="UP001195914">
    <property type="component" value="Unassembled WGS sequence"/>
</dbReference>
<accession>A0AAD9GFK0</accession>
<evidence type="ECO:0000313" key="1">
    <source>
        <dbReference type="EMBL" id="KAK1937487.1"/>
    </source>
</evidence>
<gene>
    <name evidence="1" type="ORF">X943_002223</name>
</gene>
<evidence type="ECO:0000313" key="2">
    <source>
        <dbReference type="Proteomes" id="UP001195914"/>
    </source>
</evidence>